<accession>A0AAD4BMG4</accession>
<dbReference type="Proteomes" id="UP001194468">
    <property type="component" value="Unassembled WGS sequence"/>
</dbReference>
<protein>
    <submittedName>
        <fullName evidence="1">Uncharacterized protein</fullName>
    </submittedName>
</protein>
<evidence type="ECO:0000313" key="1">
    <source>
        <dbReference type="EMBL" id="KAF8434340.1"/>
    </source>
</evidence>
<keyword evidence="2" id="KW-1185">Reference proteome</keyword>
<reference evidence="1" key="2">
    <citation type="journal article" date="2020" name="Nat. Commun.">
        <title>Large-scale genome sequencing of mycorrhizal fungi provides insights into the early evolution of symbiotic traits.</title>
        <authorList>
            <person name="Miyauchi S."/>
            <person name="Kiss E."/>
            <person name="Kuo A."/>
            <person name="Drula E."/>
            <person name="Kohler A."/>
            <person name="Sanchez-Garcia M."/>
            <person name="Morin E."/>
            <person name="Andreopoulos B."/>
            <person name="Barry K.W."/>
            <person name="Bonito G."/>
            <person name="Buee M."/>
            <person name="Carver A."/>
            <person name="Chen C."/>
            <person name="Cichocki N."/>
            <person name="Clum A."/>
            <person name="Culley D."/>
            <person name="Crous P.W."/>
            <person name="Fauchery L."/>
            <person name="Girlanda M."/>
            <person name="Hayes R.D."/>
            <person name="Keri Z."/>
            <person name="LaButti K."/>
            <person name="Lipzen A."/>
            <person name="Lombard V."/>
            <person name="Magnuson J."/>
            <person name="Maillard F."/>
            <person name="Murat C."/>
            <person name="Nolan M."/>
            <person name="Ohm R.A."/>
            <person name="Pangilinan J."/>
            <person name="Pereira M.F."/>
            <person name="Perotto S."/>
            <person name="Peter M."/>
            <person name="Pfister S."/>
            <person name="Riley R."/>
            <person name="Sitrit Y."/>
            <person name="Stielow J.B."/>
            <person name="Szollosi G."/>
            <person name="Zifcakova L."/>
            <person name="Stursova M."/>
            <person name="Spatafora J.W."/>
            <person name="Tedersoo L."/>
            <person name="Vaario L.M."/>
            <person name="Yamada A."/>
            <person name="Yan M."/>
            <person name="Wang P."/>
            <person name="Xu J."/>
            <person name="Bruns T."/>
            <person name="Baldrian P."/>
            <person name="Vilgalys R."/>
            <person name="Dunand C."/>
            <person name="Henrissat B."/>
            <person name="Grigoriev I.V."/>
            <person name="Hibbett D."/>
            <person name="Nagy L.G."/>
            <person name="Martin F.M."/>
        </authorList>
    </citation>
    <scope>NUCLEOTIDE SEQUENCE</scope>
    <source>
        <strain evidence="1">BED1</strain>
    </source>
</reference>
<gene>
    <name evidence="1" type="ORF">L210DRAFT_3553692</name>
</gene>
<evidence type="ECO:0000313" key="2">
    <source>
        <dbReference type="Proteomes" id="UP001194468"/>
    </source>
</evidence>
<reference evidence="1" key="1">
    <citation type="submission" date="2019-10" db="EMBL/GenBank/DDBJ databases">
        <authorList>
            <consortium name="DOE Joint Genome Institute"/>
            <person name="Kuo A."/>
            <person name="Miyauchi S."/>
            <person name="Kiss E."/>
            <person name="Drula E."/>
            <person name="Kohler A."/>
            <person name="Sanchez-Garcia M."/>
            <person name="Andreopoulos B."/>
            <person name="Barry K.W."/>
            <person name="Bonito G."/>
            <person name="Buee M."/>
            <person name="Carver A."/>
            <person name="Chen C."/>
            <person name="Cichocki N."/>
            <person name="Clum A."/>
            <person name="Culley D."/>
            <person name="Crous P.W."/>
            <person name="Fauchery L."/>
            <person name="Girlanda M."/>
            <person name="Hayes R."/>
            <person name="Keri Z."/>
            <person name="LaButti K."/>
            <person name="Lipzen A."/>
            <person name="Lombard V."/>
            <person name="Magnuson J."/>
            <person name="Maillard F."/>
            <person name="Morin E."/>
            <person name="Murat C."/>
            <person name="Nolan M."/>
            <person name="Ohm R."/>
            <person name="Pangilinan J."/>
            <person name="Pereira M."/>
            <person name="Perotto S."/>
            <person name="Peter M."/>
            <person name="Riley R."/>
            <person name="Sitrit Y."/>
            <person name="Stielow B."/>
            <person name="Szollosi G."/>
            <person name="Zifcakova L."/>
            <person name="Stursova M."/>
            <person name="Spatafora J.W."/>
            <person name="Tedersoo L."/>
            <person name="Vaario L.-M."/>
            <person name="Yamada A."/>
            <person name="Yan M."/>
            <person name="Wang P."/>
            <person name="Xu J."/>
            <person name="Bruns T."/>
            <person name="Baldrian P."/>
            <person name="Vilgalys R."/>
            <person name="Henrissat B."/>
            <person name="Grigoriev I.V."/>
            <person name="Hibbett D."/>
            <person name="Nagy L.G."/>
            <person name="Martin F.M."/>
        </authorList>
    </citation>
    <scope>NUCLEOTIDE SEQUENCE</scope>
    <source>
        <strain evidence="1">BED1</strain>
    </source>
</reference>
<comment type="caution">
    <text evidence="1">The sequence shown here is derived from an EMBL/GenBank/DDBJ whole genome shotgun (WGS) entry which is preliminary data.</text>
</comment>
<name>A0AAD4BMG4_BOLED</name>
<organism evidence="1 2">
    <name type="scientific">Boletus edulis BED1</name>
    <dbReference type="NCBI Taxonomy" id="1328754"/>
    <lineage>
        <taxon>Eukaryota</taxon>
        <taxon>Fungi</taxon>
        <taxon>Dikarya</taxon>
        <taxon>Basidiomycota</taxon>
        <taxon>Agaricomycotina</taxon>
        <taxon>Agaricomycetes</taxon>
        <taxon>Agaricomycetidae</taxon>
        <taxon>Boletales</taxon>
        <taxon>Boletineae</taxon>
        <taxon>Boletaceae</taxon>
        <taxon>Boletoideae</taxon>
        <taxon>Boletus</taxon>
    </lineage>
</organism>
<sequence length="205" mass="23228">MNVSAYSTFGYVELATSKGLRVSHDLSPSSKMESMADAEHNSMHTFGTKPSTSVFRSSSNGDPKRIRKIDKIKQKLVDMLREIGFKLSNSRLPWSTLDAYLRKKRYTIINWPHGVVRDRDKGVSGLSAEDTDRLHDALFVDERRIQFVPCGEESASNNDQVASSSIALSSDRALENNISMMVKQPRFRVTTAAAFIERRQKRRRT</sequence>
<proteinExistence type="predicted"/>
<dbReference type="AlphaFoldDB" id="A0AAD4BMG4"/>
<dbReference type="EMBL" id="WHUW01000029">
    <property type="protein sequence ID" value="KAF8434340.1"/>
    <property type="molecule type" value="Genomic_DNA"/>
</dbReference>